<evidence type="ECO:0000256" key="7">
    <source>
        <dbReference type="ARBA" id="ARBA00023136"/>
    </source>
</evidence>
<dbReference type="SMART" id="SM00100">
    <property type="entry name" value="cNMP"/>
    <property type="match status" value="1"/>
</dbReference>
<dbReference type="EnsemblPlants" id="MELO3C006031.2.1">
    <property type="protein sequence ID" value="MELO3C006031.2.1"/>
    <property type="gene ID" value="MELO3C006031.2"/>
</dbReference>
<feature type="region of interest" description="Disordered" evidence="10">
    <location>
        <begin position="124"/>
        <end position="160"/>
    </location>
</feature>
<dbReference type="Gene3D" id="1.10.287.70">
    <property type="match status" value="1"/>
</dbReference>
<feature type="transmembrane region" description="Helical" evidence="11">
    <location>
        <begin position="861"/>
        <end position="879"/>
    </location>
</feature>
<comment type="subcellular location">
    <subcellularLocation>
        <location evidence="1">Endomembrane system</location>
        <topology evidence="1">Multi-pass membrane protein</topology>
    </subcellularLocation>
</comment>
<evidence type="ECO:0000256" key="2">
    <source>
        <dbReference type="ARBA" id="ARBA00010486"/>
    </source>
</evidence>
<evidence type="ECO:0000256" key="8">
    <source>
        <dbReference type="ARBA" id="ARBA00023286"/>
    </source>
</evidence>
<name>A0A9I9CMX1_CUCME</name>
<evidence type="ECO:0000256" key="10">
    <source>
        <dbReference type="SAM" id="MobiDB-lite"/>
    </source>
</evidence>
<dbReference type="PANTHER" id="PTHR45651:SF5">
    <property type="entry name" value="CYCLIC NUCLEOTIDE-GATED ION CHANNEL 1"/>
    <property type="match status" value="1"/>
</dbReference>
<dbReference type="InterPro" id="IPR005821">
    <property type="entry name" value="Ion_trans_dom"/>
</dbReference>
<comment type="similarity">
    <text evidence="2">Belongs to the cyclic nucleotide-gated cation channel (TC 1.A.1.5) family.</text>
</comment>
<evidence type="ECO:0000256" key="6">
    <source>
        <dbReference type="ARBA" id="ARBA00023065"/>
    </source>
</evidence>
<dbReference type="SUPFAM" id="SSF81324">
    <property type="entry name" value="Voltage-gated potassium channels"/>
    <property type="match status" value="1"/>
</dbReference>
<proteinExistence type="inferred from homology"/>
<keyword evidence="5 11" id="KW-1133">Transmembrane helix</keyword>
<dbReference type="AlphaFoldDB" id="A0A9I9CMX1"/>
<keyword evidence="3" id="KW-0813">Transport</keyword>
<dbReference type="FunFam" id="1.10.287.630:FF:000003">
    <property type="entry name" value="Cyclic nucleotide-gated ion channel 1"/>
    <property type="match status" value="1"/>
</dbReference>
<dbReference type="Gene3D" id="2.60.120.10">
    <property type="entry name" value="Jelly Rolls"/>
    <property type="match status" value="1"/>
</dbReference>
<feature type="transmembrane region" description="Helical" evidence="11">
    <location>
        <begin position="577"/>
        <end position="598"/>
    </location>
</feature>
<evidence type="ECO:0000256" key="1">
    <source>
        <dbReference type="ARBA" id="ARBA00004127"/>
    </source>
</evidence>
<keyword evidence="4 11" id="KW-0812">Transmembrane</keyword>
<dbReference type="GO" id="GO:0005216">
    <property type="term" value="F:monoatomic ion channel activity"/>
    <property type="evidence" value="ECO:0007669"/>
    <property type="project" value="InterPro"/>
</dbReference>
<dbReference type="InterPro" id="IPR000595">
    <property type="entry name" value="cNMP-bd_dom"/>
</dbReference>
<dbReference type="InterPro" id="IPR014710">
    <property type="entry name" value="RmlC-like_jellyroll"/>
</dbReference>
<keyword evidence="6" id="KW-0406">Ion transport</keyword>
<evidence type="ECO:0000256" key="5">
    <source>
        <dbReference type="ARBA" id="ARBA00022989"/>
    </source>
</evidence>
<dbReference type="PROSITE" id="PS50042">
    <property type="entry name" value="CNMP_BINDING_3"/>
    <property type="match status" value="1"/>
</dbReference>
<keyword evidence="9" id="KW-0407">Ion channel</keyword>
<keyword evidence="7 11" id="KW-0472">Membrane</keyword>
<evidence type="ECO:0000256" key="4">
    <source>
        <dbReference type="ARBA" id="ARBA00022692"/>
    </source>
</evidence>
<feature type="transmembrane region" description="Helical" evidence="11">
    <location>
        <begin position="69"/>
        <end position="91"/>
    </location>
</feature>
<feature type="transmembrane region" description="Helical" evidence="11">
    <location>
        <begin position="667"/>
        <end position="688"/>
    </location>
</feature>
<evidence type="ECO:0000256" key="3">
    <source>
        <dbReference type="ARBA" id="ARBA00022448"/>
    </source>
</evidence>
<evidence type="ECO:0000259" key="12">
    <source>
        <dbReference type="PROSITE" id="PS50042"/>
    </source>
</evidence>
<dbReference type="SUPFAM" id="SSF51206">
    <property type="entry name" value="cAMP-binding domain-like"/>
    <property type="match status" value="1"/>
</dbReference>
<protein>
    <recommendedName>
        <fullName evidence="12">Cyclic nucleotide-binding domain-containing protein</fullName>
    </recommendedName>
</protein>
<dbReference type="Pfam" id="PF09713">
    <property type="entry name" value="A_thal_3526"/>
    <property type="match status" value="1"/>
</dbReference>
<dbReference type="NCBIfam" id="TIGR01589">
    <property type="entry name" value="A_thal_3526"/>
    <property type="match status" value="1"/>
</dbReference>
<dbReference type="GO" id="GO:0016020">
    <property type="term" value="C:membrane"/>
    <property type="evidence" value="ECO:0007669"/>
    <property type="project" value="InterPro"/>
</dbReference>
<accession>A0A9I9CMX1</accession>
<reference evidence="13" key="1">
    <citation type="submission" date="2023-03" db="UniProtKB">
        <authorList>
            <consortium name="EnsemblPlants"/>
        </authorList>
    </citation>
    <scope>IDENTIFICATION</scope>
</reference>
<dbReference type="Gene3D" id="1.10.287.630">
    <property type="entry name" value="Helix hairpin bin"/>
    <property type="match status" value="1"/>
</dbReference>
<dbReference type="PANTHER" id="PTHR45651">
    <property type="entry name" value="CYCLIC NUCLEOTIDE-GATED ION CHANNEL 15-RELATED-RELATED"/>
    <property type="match status" value="1"/>
</dbReference>
<organism evidence="13">
    <name type="scientific">Cucumis melo</name>
    <name type="common">Muskmelon</name>
    <dbReference type="NCBI Taxonomy" id="3656"/>
    <lineage>
        <taxon>Eukaryota</taxon>
        <taxon>Viridiplantae</taxon>
        <taxon>Streptophyta</taxon>
        <taxon>Embryophyta</taxon>
        <taxon>Tracheophyta</taxon>
        <taxon>Spermatophyta</taxon>
        <taxon>Magnoliopsida</taxon>
        <taxon>eudicotyledons</taxon>
        <taxon>Gunneridae</taxon>
        <taxon>Pentapetalae</taxon>
        <taxon>rosids</taxon>
        <taxon>fabids</taxon>
        <taxon>Cucurbitales</taxon>
        <taxon>Cucurbitaceae</taxon>
        <taxon>Benincaseae</taxon>
        <taxon>Cucumis</taxon>
    </lineage>
</organism>
<evidence type="ECO:0000313" key="13">
    <source>
        <dbReference type="EnsemblPlants" id="MELO3C006031.2.1"/>
    </source>
</evidence>
<feature type="domain" description="Cyclic nucleotide-binding" evidence="12">
    <location>
        <begin position="965"/>
        <end position="1035"/>
    </location>
</feature>
<dbReference type="CDD" id="cd00038">
    <property type="entry name" value="CAP_ED"/>
    <property type="match status" value="1"/>
</dbReference>
<feature type="transmembrane region" description="Helical" evidence="11">
    <location>
        <begin position="610"/>
        <end position="632"/>
    </location>
</feature>
<dbReference type="InterPro" id="IPR006476">
    <property type="entry name" value="CHP01589_pln"/>
</dbReference>
<sequence length="1108" mass="125704">MRMKVIGRSSTIRQRRLPLRSSAAISVHQSVSIRVSELFSGAYVTKFVDTKHFQRLLESCLQKERHGMVVIPFFAKDLAIVLVILPVVLTFNVNNQAYKRNTYAYNHRDVIILLSTDMKTAQRAQDTKKALDETENNLPNNKTEAPITDAGSVSGSNNDGKKVSHQDIEFVQNLIERCLQLYMNRDEVVKTLLNRARIDPGFTSLVWQKLEEENADFFRAYYIRLKLKKQILLFNHLLEHQYRLMNYSMPPKVSLAPMQNGIHPISVNNLPMGYPVLQQPPISMPGQPHLDTVGSGMSSCHVVNGVPAPSNFHPIRMNSGNDMLMNSEADVVPVIPPNGNMSSLSEMSLSPTSVASSGHFSFTAPEISGIGVDTSALDTAFTSDMVSSVGLQLSQDGGAGNSRDSLRSLDQIQWNFNLDFTTDLSNLGDLGPLGNYPGSPFLPSDSEILIDSPEQEDIGEGSRSSLVLLISEISICLEVEAAGCSVFNPQSGFKDILIPQAASEKPEYEGYQYRSRLSPESILESIERRFSSVSDWFRGISTIFGFKHSGDQSVKKPKFWKKILDPNKPFLQQWNKIFVLSSVIAVAVDPLFFYIAGIDKKLYCLTVDRHLMIIACVLRSFFDLFYILHIIFEFRTGFLPPSLPVFGSGELIKDPAKIAKKYLSSNFLIDILSILPLPQLLVLAILPAAKGYTPLKSRNFLNIANILQYIPRIFRIYPLYREVTRTSGILTETAWSGAAFNLLIYIQAGHVVGAVWYSLSIKRQIKCWFNECKNDNKCLHNFLYCEDPKGQTNSTINEYCSPRKLDDGKHFEFGMFDEALKFQLTTTTNFCRKLFYSFWWALQNVSSSGQNLKVSKYMEEVLFSVFIAILGLVLFALLISNIQKYLQSATVKIEQMRINRRDAEHWMAHRMLPEELRQRIRRYDQYKWQLNRGVKEEELICNLPKDLRRDIKQHLCLAHLKKVPLFSGMDKQLLDSMCEYLKPVLFTKKSFILQEGDTIDMMLFIMKGELATITTCGWKNDPYLGTLKAGDFCGEELVQWAMDPSSTCLPISNRTIKTLTEVEAFALNGNELESVTSQFRYQRLNSKQFQLSVRHALLTEVTHKSFYH</sequence>
<dbReference type="InterPro" id="IPR018490">
    <property type="entry name" value="cNMP-bd_dom_sf"/>
</dbReference>
<evidence type="ECO:0000256" key="11">
    <source>
        <dbReference type="SAM" id="Phobius"/>
    </source>
</evidence>
<dbReference type="Pfam" id="PF00520">
    <property type="entry name" value="Ion_trans"/>
    <property type="match status" value="1"/>
</dbReference>
<dbReference type="Gramene" id="MELO3C006031.2.1">
    <property type="protein sequence ID" value="MELO3C006031.2.1"/>
    <property type="gene ID" value="MELO3C006031.2"/>
</dbReference>
<keyword evidence="8" id="KW-1071">Ligand-gated ion channel</keyword>
<evidence type="ECO:0000256" key="9">
    <source>
        <dbReference type="ARBA" id="ARBA00023303"/>
    </source>
</evidence>
<dbReference type="GO" id="GO:0012505">
    <property type="term" value="C:endomembrane system"/>
    <property type="evidence" value="ECO:0007669"/>
    <property type="project" value="UniProtKB-SubCell"/>
</dbReference>